<gene>
    <name evidence="2" type="ORF">H7F49_10030</name>
</gene>
<organism evidence="2 3">
    <name type="scientific">Novosphingobium aerophilum</name>
    <dbReference type="NCBI Taxonomy" id="2839843"/>
    <lineage>
        <taxon>Bacteria</taxon>
        <taxon>Pseudomonadati</taxon>
        <taxon>Pseudomonadota</taxon>
        <taxon>Alphaproteobacteria</taxon>
        <taxon>Sphingomonadales</taxon>
        <taxon>Sphingomonadaceae</taxon>
        <taxon>Novosphingobium</taxon>
    </lineage>
</organism>
<sequence>MASVPNGDTLVALLGIVLCLALVSRSAALQRLSGQRKALYGAIWAVVIGLVAAIAARLGE</sequence>
<dbReference type="EMBL" id="JACLAU010000014">
    <property type="protein sequence ID" value="MBC2652043.1"/>
    <property type="molecule type" value="Genomic_DNA"/>
</dbReference>
<keyword evidence="1" id="KW-0812">Transmembrane</keyword>
<dbReference type="AlphaFoldDB" id="A0A7X1F7X4"/>
<accession>A0A7X1F7X4</accession>
<feature type="transmembrane region" description="Helical" evidence="1">
    <location>
        <begin position="38"/>
        <end position="58"/>
    </location>
</feature>
<keyword evidence="1" id="KW-0472">Membrane</keyword>
<evidence type="ECO:0000313" key="3">
    <source>
        <dbReference type="Proteomes" id="UP000520156"/>
    </source>
</evidence>
<dbReference type="Proteomes" id="UP000520156">
    <property type="component" value="Unassembled WGS sequence"/>
</dbReference>
<reference evidence="2 3" key="1">
    <citation type="submission" date="2020-08" db="EMBL/GenBank/DDBJ databases">
        <title>The genome sequence of Novosphingobium flavum 4Y4.</title>
        <authorList>
            <person name="Liu Y."/>
        </authorList>
    </citation>
    <scope>NUCLEOTIDE SEQUENCE [LARGE SCALE GENOMIC DNA]</scope>
    <source>
        <strain evidence="2 3">4Y4</strain>
    </source>
</reference>
<name>A0A7X1F7X4_9SPHN</name>
<protein>
    <submittedName>
        <fullName evidence="2">Uncharacterized protein</fullName>
    </submittedName>
</protein>
<comment type="caution">
    <text evidence="2">The sequence shown here is derived from an EMBL/GenBank/DDBJ whole genome shotgun (WGS) entry which is preliminary data.</text>
</comment>
<keyword evidence="3" id="KW-1185">Reference proteome</keyword>
<evidence type="ECO:0000256" key="1">
    <source>
        <dbReference type="SAM" id="Phobius"/>
    </source>
</evidence>
<evidence type="ECO:0000313" key="2">
    <source>
        <dbReference type="EMBL" id="MBC2652043.1"/>
    </source>
</evidence>
<proteinExistence type="predicted"/>
<keyword evidence="1" id="KW-1133">Transmembrane helix</keyword>